<dbReference type="SUPFAM" id="SSF52047">
    <property type="entry name" value="RNI-like"/>
    <property type="match status" value="1"/>
</dbReference>
<dbReference type="Gene3D" id="3.80.10.10">
    <property type="entry name" value="Ribonuclease Inhibitor"/>
    <property type="match status" value="1"/>
</dbReference>
<sequence length="2393" mass="269392">MALSFQDSVNKQKLLKNVENEVSTVSLDSDIALYESNAVNVLAVDDFSVSNKYLWYDDYSDDELSTVDAKKNITVNENQINITQESNSQFVPFQMNRYYDGMDLMKMTIMVHFVTAQGYEDNATPINVSYNNEKIRFGWLVSKNATAHEGDLQFEIQAIGTNSKGDEYIWKTKPNGKLNILKSLAGNGVIEPDESWITSFLSQVTEKVGEAQEAATQAKKYANDAAQSAASAGNIVVDAKNELTSTVDSSIASKLEPYYTSAQVDELLKNVDLTDVYKKIDAIDGLAKFKVEYDSTNRTITFYNDTTVIKAIKLNTDPSAEWVSSYGQIVDSKISTATTPITESISEYKGKVDADLAKIHKNIDDLPETLKTQYYDKNSVDTLLQSQFKANSAEITKISSKIDAVEQTANTNKTSISSVGTKVAELEDLVRNIETDPGKTYNATYNSEDGLYTLYEIENEGKDGEVSTVKAQFKIVGGGGGSATTSTLKIEYITKSPFVVTANDKAIIKYNFSGLDSSGDAITEGSYTWKIGNRVIATGTAINGENSFDATNFISTGTQKLLLTITDDAGSLVTKSWSVQLVDIRIESSFNDKLTYPIDVVSFDYTPFGAISKDVHFKVDGEEVNKITTTSSGIPMAYNIQPKEHGAHLVEVYITAEINGSTVESNHIYKDVIWYDPNSDIPVIGCISKNITVQQYDTENIVYTVYDPKTESPTVTLYVDNKEVSTLHLDSNTQTWQYKPTDVGSHVLKIVCRGVEKIINVTVEKLDIDIEPVTAGLQFDFNPIGRSNNDSNRLWVYEGNSDIKMTVSDNFDWENGGYQLDENGDQYFGVKAGTTAAISYNLFADDARRNGKEFKFIFKTENVAKSDATFLSCESGSIGLQMNVHEAYIKSSAKSLYVPYSEEDIIEWEFNIDNSESTPIVMSYEDGTPCRPMSYTKDYSFTQENPVGITIGSNDCDVRIYRMKAYNKSLDSKAILNNFIADARTATEMIDRYKRNQIYDENQALTPEHLAEACPDMRIIMLEAPHFTNNKKDFVKNTSIECIYKNGDPVLDNWKFENAYHSGQGTTSNEYGDSGRNIDLICCFDGIHQATSKIPLDPDYKTILTLGDGTKYEDGTGTVSLTRTSVPNKWFNVKVNVASSEMVNNAYGQNRYNTYLPYSTPATRRDSKIKNSMEFVNCVLFIKESDPDVSTHREFQDCEWHYYALGNIGDSKKTDVTRAYDPDDMKEFCVEISDNTLANSTFQTGVNNSDGSMKYPISKSEWATGNVAYDALYNDWDGSFEFRYDCCGDSKDGDPTSTDEIKEQIRANNRQIWRSFYEFVITSSNEEFVNNLKNWFIVDSATYFYLFTLRYTMIDNRAKNTFWHWAKHYISTSEAAEMGDKAKYYTIDDEASGINNGYRFDFWAYDMDTQLGINNSGELTMTYGKEDTDYRTDGDPSSGYIFNAADSVFFCRIRDLMQSQLRIMYQTCESKNCWSATSLINQFDEKQNEWCEELWRLDYVRKYERPYRKGNTRFLEQMMNGKKKYQRRQFERDQEVYMATKFLGTTATSDQIMFRCNTPVGAAVKPDYTLHLTPYSDMYLSVMFGNSSAKQIRAKAGQTYDIACPYDSMDDTAVLVYAASRIQSMGDVSTCYIHDNDFSKAERLKELIIGNTTKGYSNAFLTNLVIGNNKLLEKLDIRNTPNLTTSLDFSKCLNLKELYATGSGLTGVLFANGGKIQTALLPDTLTSINMRSLKYLNNLSIAGYDKITTMIVENCNTIDCLDMLNKASKVSRVRIMGVAWDLSDTSILSRLYKMGGIDKNGYNTDRSVLTGKVHVPVMRQKELERYNEAWPDLVITYNTLVEQFAVTFKNDNGDILDVQYVDKGSKPVDPISREENPISTPTKESSVEFDFTFNGWDSNLVAVFQDLVYTATYTSSIRRYTIRYMNNTQVLKETTSEYGTVVLYDGDIPTYTSEEAAFKYYLFKGWDKSGLVDGDKDIKAVYDSFEYSTGYFDGKELNQLRPVELYAMLKVGVESNYLSAKDSLTIQLGNDYSYTDVTENILIDSKTEFTGKNYVDTGVKLFDEDRDFVLAIDYKFSNNSKNTNVLAQCFQADGMNGFRLWYNDGIKAAWGTAATSAGTVENREILVVRHKKGDNSLYIYNSNLIGDGDAPTVVELSKTRSTLADSTLVFGCAKADDGAYENYGLGTIYWSKLWYFDLGEDACKNIAMWPHEDLKLEISGFKKYYLSNNSGKRSSLTLLASQLLSVSKSIGRSTSNTGGWNASILKSFLDSRLLRAVPVQWRQLIKQVKVNSSVGNMSTEIGSADSYIYIPCAIELNPTMTEEPYCYEGSGIEYFTTNASRICTTEDGVAHEYLTRSPNASYTDYYYHVQETGSMYGYYYAYNQAYLRIMFSI</sequence>
<dbReference type="Pfam" id="PF19789">
    <property type="entry name" value="DUF6273"/>
    <property type="match status" value="1"/>
</dbReference>
<protein>
    <recommendedName>
        <fullName evidence="1">DUF6273 domain-containing protein</fullName>
    </recommendedName>
</protein>
<dbReference type="EMBL" id="BK015443">
    <property type="protein sequence ID" value="DAE06962.1"/>
    <property type="molecule type" value="Genomic_DNA"/>
</dbReference>
<dbReference type="InterPro" id="IPR032675">
    <property type="entry name" value="LRR_dom_sf"/>
</dbReference>
<name>A0A8S5PJ73_9CAUD</name>
<evidence type="ECO:0000259" key="1">
    <source>
        <dbReference type="Pfam" id="PF19789"/>
    </source>
</evidence>
<proteinExistence type="predicted"/>
<accession>A0A8S5PJ73</accession>
<feature type="domain" description="DUF6273" evidence="1">
    <location>
        <begin position="2237"/>
        <end position="2393"/>
    </location>
</feature>
<reference evidence="2" key="1">
    <citation type="journal article" date="2021" name="Proc. Natl. Acad. Sci. U.S.A.">
        <title>A Catalog of Tens of Thousands of Viruses from Human Metagenomes Reveals Hidden Associations with Chronic Diseases.</title>
        <authorList>
            <person name="Tisza M.J."/>
            <person name="Buck C.B."/>
        </authorList>
    </citation>
    <scope>NUCLEOTIDE SEQUENCE</scope>
    <source>
        <strain evidence="2">CtL0q1</strain>
    </source>
</reference>
<organism evidence="2">
    <name type="scientific">Siphoviridae sp. ctL0q1</name>
    <dbReference type="NCBI Taxonomy" id="2825449"/>
    <lineage>
        <taxon>Viruses</taxon>
        <taxon>Duplodnaviria</taxon>
        <taxon>Heunggongvirae</taxon>
        <taxon>Uroviricota</taxon>
        <taxon>Caudoviricetes</taxon>
    </lineage>
</organism>
<dbReference type="InterPro" id="IPR046240">
    <property type="entry name" value="DUF6273"/>
</dbReference>
<evidence type="ECO:0000313" key="2">
    <source>
        <dbReference type="EMBL" id="DAE06962.1"/>
    </source>
</evidence>